<dbReference type="PANTHER" id="PTHR33392">
    <property type="entry name" value="POLYISOPRENYL-TEICHOIC ACID--PEPTIDOGLYCAN TEICHOIC ACID TRANSFERASE TAGU"/>
    <property type="match status" value="1"/>
</dbReference>
<evidence type="ECO:0000313" key="5">
    <source>
        <dbReference type="Proteomes" id="UP000035932"/>
    </source>
</evidence>
<feature type="region of interest" description="Disordered" evidence="2">
    <location>
        <begin position="1"/>
        <end position="21"/>
    </location>
</feature>
<evidence type="ECO:0000313" key="4">
    <source>
        <dbReference type="EMBL" id="KMO99383.1"/>
    </source>
</evidence>
<keyword evidence="5" id="KW-1185">Reference proteome</keyword>
<dbReference type="EMBL" id="LFML01000010">
    <property type="protein sequence ID" value="KMO99383.1"/>
    <property type="molecule type" value="Genomic_DNA"/>
</dbReference>
<dbReference type="Gene3D" id="3.40.630.190">
    <property type="entry name" value="LCP protein"/>
    <property type="match status" value="1"/>
</dbReference>
<evidence type="ECO:0000256" key="2">
    <source>
        <dbReference type="SAM" id="MobiDB-lite"/>
    </source>
</evidence>
<dbReference type="Pfam" id="PF03816">
    <property type="entry name" value="LytR_cpsA_psr"/>
    <property type="match status" value="1"/>
</dbReference>
<evidence type="ECO:0000256" key="1">
    <source>
        <dbReference type="ARBA" id="ARBA00006068"/>
    </source>
</evidence>
<name>A0A0J6XX97_9ACTN</name>
<proteinExistence type="inferred from homology"/>
<reference evidence="4 5" key="1">
    <citation type="submission" date="2015-06" db="EMBL/GenBank/DDBJ databases">
        <title>Recapitulation of the evolution of biosynthetic gene clusters reveals hidden chemical diversity on bacterial genomes.</title>
        <authorList>
            <person name="Cruz-Morales P."/>
            <person name="Martinez-Guerrero C."/>
            <person name="Morales-Escalante M.A."/>
            <person name="Yanez-Guerra L.A."/>
            <person name="Kopp J.F."/>
            <person name="Feldmann J."/>
            <person name="Ramos-Aboites H.E."/>
            <person name="Barona-Gomez F."/>
        </authorList>
    </citation>
    <scope>NUCLEOTIDE SEQUENCE [LARGE SCALE GENOMIC DNA]</scope>
    <source>
        <strain evidence="4 5">ATCC 31245</strain>
    </source>
</reference>
<feature type="region of interest" description="Disordered" evidence="2">
    <location>
        <begin position="360"/>
        <end position="420"/>
    </location>
</feature>
<sequence length="420" mass="44301">MSAHRRKTSHPARRPRRRPRPRRIARTLLVAVCALAVTAAAGAWYVYRDLAAGIGSSRALEGAEKSEYGDTNVLLMGLDSRRDQNGEELPAEVLDALHAGGSDIGGYNANTLILLHVPGDGSRAKAFSVPRDDFVDIPGQGKDKIKKAYGLAKAKEEDRLSGQGVKDRRQLEREGREAGRRAQIETVRNFLGVPIDHFAELNLAGFHHLAEALGGVPVCLKRPVRDTYSGADFPAGRQSLNGRQSLAFVRQRHGLERGDLDRTKRQQAFLAGATQKLNSAGTFTDPVKLMKLIEAAKQDVVTDAGWDLLSFVKQAKNLSGGKVSFTTLPVERFGRNHGEDINVVDDMKIKRLIAEQIGPGASASASAPSPGAGPSDAPGTSPGASAEASAGESSGTASTPSAGAGGPAPAIDGGGVPCVD</sequence>
<feature type="domain" description="Cell envelope-related transcriptional attenuator" evidence="3">
    <location>
        <begin position="109"/>
        <end position="278"/>
    </location>
</feature>
<protein>
    <submittedName>
        <fullName evidence="4">LytR family transcriptional regulator</fullName>
    </submittedName>
</protein>
<dbReference type="InterPro" id="IPR050922">
    <property type="entry name" value="LytR/CpsA/Psr_CW_biosynth"/>
</dbReference>
<organism evidence="4 5">
    <name type="scientific">Streptomyces roseus</name>
    <dbReference type="NCBI Taxonomy" id="66430"/>
    <lineage>
        <taxon>Bacteria</taxon>
        <taxon>Bacillati</taxon>
        <taxon>Actinomycetota</taxon>
        <taxon>Actinomycetes</taxon>
        <taxon>Kitasatosporales</taxon>
        <taxon>Streptomycetaceae</taxon>
        <taxon>Streptomyces</taxon>
    </lineage>
</organism>
<dbReference type="InterPro" id="IPR004474">
    <property type="entry name" value="LytR_CpsA_psr"/>
</dbReference>
<comment type="similarity">
    <text evidence="1">Belongs to the LytR/CpsA/Psr (LCP) family.</text>
</comment>
<accession>A0A0J6XX97</accession>
<comment type="caution">
    <text evidence="4">The sequence shown here is derived from an EMBL/GenBank/DDBJ whole genome shotgun (WGS) entry which is preliminary data.</text>
</comment>
<dbReference type="PANTHER" id="PTHR33392:SF6">
    <property type="entry name" value="POLYISOPRENYL-TEICHOIC ACID--PEPTIDOGLYCAN TEICHOIC ACID TRANSFERASE TAGU"/>
    <property type="match status" value="1"/>
</dbReference>
<dbReference type="AlphaFoldDB" id="A0A0J6XX97"/>
<gene>
    <name evidence="4" type="ORF">ACS04_02535</name>
</gene>
<dbReference type="PATRIC" id="fig|66430.4.peg.28"/>
<evidence type="ECO:0000259" key="3">
    <source>
        <dbReference type="Pfam" id="PF03816"/>
    </source>
</evidence>
<dbReference type="NCBIfam" id="TIGR00350">
    <property type="entry name" value="lytR_cpsA_psr"/>
    <property type="match status" value="1"/>
</dbReference>
<feature type="compositionally biased region" description="Low complexity" evidence="2">
    <location>
        <begin position="360"/>
        <end position="410"/>
    </location>
</feature>
<dbReference type="STRING" id="66430.ACS04_02535"/>
<dbReference type="Proteomes" id="UP000035932">
    <property type="component" value="Unassembled WGS sequence"/>
</dbReference>
<dbReference type="RefSeq" id="WP_048474805.1">
    <property type="nucleotide sequence ID" value="NZ_JBIRUD010000023.1"/>
</dbReference>
<dbReference type="OrthoDB" id="9782542at2"/>